<dbReference type="EMBL" id="KR011718">
    <property type="protein sequence ID" value="AKR17475.1"/>
    <property type="molecule type" value="Genomic_DNA"/>
</dbReference>
<accession>A0A161C739</accession>
<dbReference type="OrthoDB" id="26902at10239"/>
<dbReference type="Proteomes" id="UP000202962">
    <property type="component" value="Segment"/>
</dbReference>
<name>A0A161C739_9BBAC</name>
<evidence type="ECO:0000313" key="2">
    <source>
        <dbReference type="EMBL" id="AKR17475.1"/>
    </source>
</evidence>
<evidence type="ECO:0000256" key="1">
    <source>
        <dbReference type="SAM" id="Phobius"/>
    </source>
</evidence>
<feature type="transmembrane region" description="Helical" evidence="1">
    <location>
        <begin position="69"/>
        <end position="91"/>
    </location>
</feature>
<keyword evidence="3" id="KW-1185">Reference proteome</keyword>
<reference evidence="2 3" key="1">
    <citation type="submission" date="2015-03" db="EMBL/GenBank/DDBJ databases">
        <title>The complete genome sequence of Mocis sp. granulovirus.</title>
        <authorList>
            <person name="Ardisson-Araujo D.M.P."/>
            <person name="Melo F.L."/>
            <person name="Sosa-Gomez D.R."/>
            <person name="Ribeiro B.M."/>
        </authorList>
    </citation>
    <scope>NUCLEOTIDE SEQUENCE [LARGE SCALE GENOMIC DNA]</scope>
    <source>
        <strain evidence="2">Southern Brazil</strain>
    </source>
</reference>
<keyword evidence="1" id="KW-1133">Transmembrane helix</keyword>
<sequence length="100" mass="11528">MSIYNETTVPCNKYFNDVDPNKPLLVISKPFMAKLKNYMTFSKSRSEIPLYVDETTNDNLMCDSRSCKILQYSILLTSSVAILGLIAYYSYVCYRIDRAI</sequence>
<evidence type="ECO:0000313" key="3">
    <source>
        <dbReference type="Proteomes" id="UP000202962"/>
    </source>
</evidence>
<dbReference type="KEGG" id="vg:27429809"/>
<proteinExistence type="predicted"/>
<dbReference type="GeneID" id="27429809"/>
<keyword evidence="1" id="KW-0812">Transmembrane</keyword>
<organism evidence="2 3">
    <name type="scientific">Mocis latipes granulovirus</name>
    <dbReference type="NCBI Taxonomy" id="2072024"/>
    <lineage>
        <taxon>Viruses</taxon>
        <taxon>Viruses incertae sedis</taxon>
        <taxon>Naldaviricetes</taxon>
        <taxon>Lefavirales</taxon>
        <taxon>Baculoviridae</taxon>
        <taxon>Betabaculovirus</taxon>
        <taxon>Betabaculovirus molatipedis</taxon>
    </lineage>
</organism>
<keyword evidence="1" id="KW-0472">Membrane</keyword>
<protein>
    <submittedName>
        <fullName evidence="2">Uncharacterized protein</fullName>
    </submittedName>
</protein>
<dbReference type="RefSeq" id="YP_009249978.1">
    <property type="nucleotide sequence ID" value="NC_029996.1"/>
</dbReference>